<evidence type="ECO:0000256" key="3">
    <source>
        <dbReference type="ARBA" id="ARBA00022729"/>
    </source>
</evidence>
<dbReference type="EMBL" id="NISI01000004">
    <property type="protein sequence ID" value="OWR03875.1"/>
    <property type="molecule type" value="Genomic_DNA"/>
</dbReference>
<sequence>MFKKISALAVLAISASGAYAVDGTVTVSGNVSSATCTVTASATTVTLPTVSKTSLATAGSTAGTTPWSVSVSSCSAATMNTFFEAGTTVNSNGRLINSGTAGNVDGQIVTSTFGVVNIGAANGSQGTTAVSVSSNAATQQFYVRYYATGAATAGTFTSSFTYTLVYS</sequence>
<name>A0A254N7A5_9BURK</name>
<evidence type="ECO:0000313" key="6">
    <source>
        <dbReference type="EMBL" id="OWR03875.1"/>
    </source>
</evidence>
<keyword evidence="4" id="KW-0281">Fimbrium</keyword>
<dbReference type="InterPro" id="IPR039458">
    <property type="entry name" value="FimA-like"/>
</dbReference>
<comment type="subcellular location">
    <subcellularLocation>
        <location evidence="1">Fimbrium</location>
    </subcellularLocation>
</comment>
<dbReference type="OrthoDB" id="9033056at2"/>
<protein>
    <submittedName>
        <fullName evidence="6">Ferrous iron transporter B</fullName>
    </submittedName>
</protein>
<dbReference type="Gene3D" id="2.60.40.1090">
    <property type="entry name" value="Fimbrial-type adhesion domain"/>
    <property type="match status" value="1"/>
</dbReference>
<evidence type="ECO:0000256" key="5">
    <source>
        <dbReference type="SAM" id="SignalP"/>
    </source>
</evidence>
<dbReference type="AlphaFoldDB" id="A0A254N7A5"/>
<dbReference type="InterPro" id="IPR008966">
    <property type="entry name" value="Adhesion_dom_sf"/>
</dbReference>
<evidence type="ECO:0000256" key="2">
    <source>
        <dbReference type="ARBA" id="ARBA00006671"/>
    </source>
</evidence>
<dbReference type="InterPro" id="IPR036937">
    <property type="entry name" value="Adhesion_dom_fimbrial_sf"/>
</dbReference>
<keyword evidence="7" id="KW-1185">Reference proteome</keyword>
<organism evidence="6 7">
    <name type="scientific">Roseateles puraquae</name>
    <dbReference type="NCBI Taxonomy" id="431059"/>
    <lineage>
        <taxon>Bacteria</taxon>
        <taxon>Pseudomonadati</taxon>
        <taxon>Pseudomonadota</taxon>
        <taxon>Betaproteobacteria</taxon>
        <taxon>Burkholderiales</taxon>
        <taxon>Sphaerotilaceae</taxon>
        <taxon>Roseateles</taxon>
    </lineage>
</organism>
<feature type="signal peptide" evidence="5">
    <location>
        <begin position="1"/>
        <end position="20"/>
    </location>
</feature>
<evidence type="ECO:0000256" key="4">
    <source>
        <dbReference type="ARBA" id="ARBA00023263"/>
    </source>
</evidence>
<proteinExistence type="inferred from homology"/>
<evidence type="ECO:0000256" key="1">
    <source>
        <dbReference type="ARBA" id="ARBA00004561"/>
    </source>
</evidence>
<gene>
    <name evidence="6" type="ORF">CDO81_11790</name>
</gene>
<comment type="similarity">
    <text evidence="2">Belongs to the fimbrial protein family.</text>
</comment>
<dbReference type="Proteomes" id="UP000197446">
    <property type="component" value="Unassembled WGS sequence"/>
</dbReference>
<keyword evidence="3 5" id="KW-0732">Signal</keyword>
<reference evidence="6 7" key="1">
    <citation type="journal article" date="2007" name="Int. J. Syst. Evol. Microbiol.">
        <title>Description of Pelomonas aquatica sp. nov. and Pelomonas puraquae sp. nov., isolated from industrial and haemodialysis water.</title>
        <authorList>
            <person name="Gomila M."/>
            <person name="Bowien B."/>
            <person name="Falsen E."/>
            <person name="Moore E.R."/>
            <person name="Lalucat J."/>
        </authorList>
    </citation>
    <scope>NUCLEOTIDE SEQUENCE [LARGE SCALE GENOMIC DNA]</scope>
    <source>
        <strain evidence="6 7">CCUG 52769</strain>
    </source>
</reference>
<accession>A0A254N7A5</accession>
<evidence type="ECO:0000313" key="7">
    <source>
        <dbReference type="Proteomes" id="UP000197446"/>
    </source>
</evidence>
<dbReference type="InterPro" id="IPR050263">
    <property type="entry name" value="Bact_Fimbrial_Adh_Pro"/>
</dbReference>
<dbReference type="PANTHER" id="PTHR33420:SF3">
    <property type="entry name" value="FIMBRIAL SUBUNIT ELFA"/>
    <property type="match status" value="1"/>
</dbReference>
<dbReference type="Pfam" id="PF16970">
    <property type="entry name" value="FimA"/>
    <property type="match status" value="1"/>
</dbReference>
<dbReference type="GO" id="GO:0043709">
    <property type="term" value="P:cell adhesion involved in single-species biofilm formation"/>
    <property type="evidence" value="ECO:0007669"/>
    <property type="project" value="TreeGrafter"/>
</dbReference>
<feature type="chain" id="PRO_5012490763" evidence="5">
    <location>
        <begin position="21"/>
        <end position="167"/>
    </location>
</feature>
<comment type="caution">
    <text evidence="6">The sequence shown here is derived from an EMBL/GenBank/DDBJ whole genome shotgun (WGS) entry which is preliminary data.</text>
</comment>
<dbReference type="RefSeq" id="WP_088483415.1">
    <property type="nucleotide sequence ID" value="NZ_JBCNLH010000001.1"/>
</dbReference>
<dbReference type="SUPFAM" id="SSF49401">
    <property type="entry name" value="Bacterial adhesins"/>
    <property type="match status" value="1"/>
</dbReference>
<dbReference type="GO" id="GO:0009289">
    <property type="term" value="C:pilus"/>
    <property type="evidence" value="ECO:0007669"/>
    <property type="project" value="UniProtKB-SubCell"/>
</dbReference>
<dbReference type="PANTHER" id="PTHR33420">
    <property type="entry name" value="FIMBRIAL SUBUNIT ELFA-RELATED"/>
    <property type="match status" value="1"/>
</dbReference>